<dbReference type="EMBL" id="JACJQH010000034">
    <property type="protein sequence ID" value="MBD2197926.1"/>
    <property type="molecule type" value="Genomic_DNA"/>
</dbReference>
<evidence type="ECO:0000259" key="1">
    <source>
        <dbReference type="Pfam" id="PF02371"/>
    </source>
</evidence>
<name>A0ABR8AD90_9CYAN</name>
<dbReference type="Proteomes" id="UP000658514">
    <property type="component" value="Unassembled WGS sequence"/>
</dbReference>
<dbReference type="PANTHER" id="PTHR33055">
    <property type="entry name" value="TRANSPOSASE FOR INSERTION SEQUENCE ELEMENT IS1111A"/>
    <property type="match status" value="1"/>
</dbReference>
<accession>A0ABR8AD90</accession>
<dbReference type="RefSeq" id="WP_190546105.1">
    <property type="nucleotide sequence ID" value="NZ_CAWPNO010000067.1"/>
</dbReference>
<dbReference type="PANTHER" id="PTHR33055:SF17">
    <property type="entry name" value="THIRD ORF IN TRANSPOSON ISC1491"/>
    <property type="match status" value="1"/>
</dbReference>
<feature type="domain" description="Transposase IS116/IS110/IS902 C-terminal" evidence="1">
    <location>
        <begin position="261"/>
        <end position="332"/>
    </location>
</feature>
<keyword evidence="3" id="KW-1185">Reference proteome</keyword>
<evidence type="ECO:0000313" key="3">
    <source>
        <dbReference type="Proteomes" id="UP000658514"/>
    </source>
</evidence>
<protein>
    <submittedName>
        <fullName evidence="2">Transposase</fullName>
    </submittedName>
</protein>
<dbReference type="Pfam" id="PF02371">
    <property type="entry name" value="Transposase_20"/>
    <property type="match status" value="1"/>
</dbReference>
<dbReference type="InterPro" id="IPR003346">
    <property type="entry name" value="Transposase_20"/>
</dbReference>
<evidence type="ECO:0000313" key="2">
    <source>
        <dbReference type="EMBL" id="MBD2197926.1"/>
    </source>
</evidence>
<sequence>MRILGLDVCKNSVVGWLINTEENLPKNFREYFRKHRRPKDNDPLTFKAHIAGINALLELKPDAIILEPTGIHYSWIWAHICSMENIEVRWVGHAEVKHFRKQNKLPDKNDQADAAALALYAFIHWHNDEFFLHFNAGNVARLRELWLQLQSINRIQSPPINRIRQQLAKEFPEAALSATKPGDDGMVPLWAWLAGRERNTVRKSSYYDRLYAKSIAPKYRVGISDFTRTLANLLCDLRDWENKMVAEILELLDAPEFMPYRKVMTQFGIGDRQQALFISQIYPITKFESLGRFKRRLGMAKDEESSGDKEAYKTGGSRFCRSQLYLWVFNRIAPHHARPKNETGQKLGDFYDQRKSQFQDNPELWKQKALSRTQKKAMDELRRSLKESLLPMLPKDQQPQIEAILNLTLQNMQLSLDQSLAGKTSSVKEKEIKRGFGNLIISQTAAYGLRLMFKELKRAID</sequence>
<organism evidence="2 3">
    <name type="scientific">Calothrix parietina FACHB-288</name>
    <dbReference type="NCBI Taxonomy" id="2692896"/>
    <lineage>
        <taxon>Bacteria</taxon>
        <taxon>Bacillati</taxon>
        <taxon>Cyanobacteriota</taxon>
        <taxon>Cyanophyceae</taxon>
        <taxon>Nostocales</taxon>
        <taxon>Calotrichaceae</taxon>
        <taxon>Calothrix</taxon>
    </lineage>
</organism>
<comment type="caution">
    <text evidence="2">The sequence shown here is derived from an EMBL/GenBank/DDBJ whole genome shotgun (WGS) entry which is preliminary data.</text>
</comment>
<proteinExistence type="predicted"/>
<dbReference type="InterPro" id="IPR047650">
    <property type="entry name" value="Transpos_IS110"/>
</dbReference>
<gene>
    <name evidence="2" type="ORF">H6G24_20840</name>
</gene>
<reference evidence="2 3" key="1">
    <citation type="journal article" date="2020" name="ISME J.">
        <title>Comparative genomics reveals insights into cyanobacterial evolution and habitat adaptation.</title>
        <authorList>
            <person name="Chen M.Y."/>
            <person name="Teng W.K."/>
            <person name="Zhao L."/>
            <person name="Hu C.X."/>
            <person name="Zhou Y.K."/>
            <person name="Han B.P."/>
            <person name="Song L.R."/>
            <person name="Shu W.S."/>
        </authorList>
    </citation>
    <scope>NUCLEOTIDE SEQUENCE [LARGE SCALE GENOMIC DNA]</scope>
    <source>
        <strain evidence="2 3">FACHB-288</strain>
    </source>
</reference>